<dbReference type="CDD" id="cd02071">
    <property type="entry name" value="MM_CoA_mut_B12_BD"/>
    <property type="match status" value="1"/>
</dbReference>
<dbReference type="InterPro" id="IPR006159">
    <property type="entry name" value="Acid_CoA_mut_C"/>
</dbReference>
<dbReference type="NCBIfam" id="TIGR00641">
    <property type="entry name" value="acid_CoA_mut_N"/>
    <property type="match status" value="1"/>
</dbReference>
<dbReference type="GO" id="GO:0031419">
    <property type="term" value="F:cobalamin binding"/>
    <property type="evidence" value="ECO:0007669"/>
    <property type="project" value="UniProtKB-KW"/>
</dbReference>
<dbReference type="GO" id="GO:0004494">
    <property type="term" value="F:methylmalonyl-CoA mutase activity"/>
    <property type="evidence" value="ECO:0007669"/>
    <property type="project" value="InterPro"/>
</dbReference>
<evidence type="ECO:0000256" key="3">
    <source>
        <dbReference type="ARBA" id="ARBA00022628"/>
    </source>
</evidence>
<dbReference type="SUPFAM" id="SSF52242">
    <property type="entry name" value="Cobalamin (vitamin B12)-binding domain"/>
    <property type="match status" value="1"/>
</dbReference>
<dbReference type="Gene3D" id="3.20.20.240">
    <property type="entry name" value="Methylmalonyl-CoA mutase"/>
    <property type="match status" value="1"/>
</dbReference>
<keyword evidence="3" id="KW-0846">Cobalamin</keyword>
<comment type="cofactor">
    <cofactor evidence="1">
        <name>adenosylcob(III)alamin</name>
        <dbReference type="ChEBI" id="CHEBI:18408"/>
    </cofactor>
</comment>
<dbReference type="PANTHER" id="PTHR48101">
    <property type="entry name" value="METHYLMALONYL-COA MUTASE, MITOCHONDRIAL-RELATED"/>
    <property type="match status" value="1"/>
</dbReference>
<evidence type="ECO:0000259" key="7">
    <source>
        <dbReference type="PROSITE" id="PS51332"/>
    </source>
</evidence>
<keyword evidence="5" id="KW-0413">Isomerase</keyword>
<organism evidence="8 9">
    <name type="scientific">Dasania phycosphaerae</name>
    <dbReference type="NCBI Taxonomy" id="2950436"/>
    <lineage>
        <taxon>Bacteria</taxon>
        <taxon>Pseudomonadati</taxon>
        <taxon>Pseudomonadota</taxon>
        <taxon>Gammaproteobacteria</taxon>
        <taxon>Cellvibrionales</taxon>
        <taxon>Spongiibacteraceae</taxon>
        <taxon>Dasania</taxon>
    </lineage>
</organism>
<name>A0A9J6RN84_9GAMM</name>
<proteinExistence type="inferred from homology"/>
<accession>A0A9J6RN84</accession>
<dbReference type="AlphaFoldDB" id="A0A9J6RN84"/>
<dbReference type="SUPFAM" id="SSF51703">
    <property type="entry name" value="Cobalamin (vitamin B12)-dependent enzymes"/>
    <property type="match status" value="1"/>
</dbReference>
<dbReference type="Gene3D" id="3.40.50.280">
    <property type="entry name" value="Cobalamin-binding domain"/>
    <property type="match status" value="1"/>
</dbReference>
<evidence type="ECO:0000256" key="5">
    <source>
        <dbReference type="ARBA" id="ARBA00023235"/>
    </source>
</evidence>
<evidence type="ECO:0000313" key="9">
    <source>
        <dbReference type="Proteomes" id="UP001069090"/>
    </source>
</evidence>
<dbReference type="NCBIfam" id="TIGR00640">
    <property type="entry name" value="acid_CoA_mut_C"/>
    <property type="match status" value="1"/>
</dbReference>
<dbReference type="EMBL" id="JAPTGG010000009">
    <property type="protein sequence ID" value="MCZ0865956.1"/>
    <property type="molecule type" value="Genomic_DNA"/>
</dbReference>
<dbReference type="PROSITE" id="PS51332">
    <property type="entry name" value="B12_BINDING"/>
    <property type="match status" value="1"/>
</dbReference>
<keyword evidence="6" id="KW-0170">Cobalt</keyword>
<evidence type="ECO:0000256" key="1">
    <source>
        <dbReference type="ARBA" id="ARBA00001922"/>
    </source>
</evidence>
<comment type="caution">
    <text evidence="8">The sequence shown here is derived from an EMBL/GenBank/DDBJ whole genome shotgun (WGS) entry which is preliminary data.</text>
</comment>
<dbReference type="InterPro" id="IPR006158">
    <property type="entry name" value="Cobalamin-bd"/>
</dbReference>
<evidence type="ECO:0000256" key="2">
    <source>
        <dbReference type="ARBA" id="ARBA00008465"/>
    </source>
</evidence>
<evidence type="ECO:0000313" key="8">
    <source>
        <dbReference type="EMBL" id="MCZ0865956.1"/>
    </source>
</evidence>
<gene>
    <name evidence="8" type="ORF">O0V09_12150</name>
</gene>
<dbReference type="Proteomes" id="UP001069090">
    <property type="component" value="Unassembled WGS sequence"/>
</dbReference>
<feature type="domain" description="B12-binding" evidence="7">
    <location>
        <begin position="538"/>
        <end position="666"/>
    </location>
</feature>
<dbReference type="Pfam" id="PF01642">
    <property type="entry name" value="MM_CoA_mutase"/>
    <property type="match status" value="1"/>
</dbReference>
<dbReference type="PANTHER" id="PTHR48101:SF3">
    <property type="entry name" value="COENZYME B12-DEPENDENT MUTASE"/>
    <property type="match status" value="1"/>
</dbReference>
<reference evidence="8 9" key="1">
    <citation type="submission" date="2022-12" db="EMBL/GenBank/DDBJ databases">
        <title>Dasania phycosphaerae sp. nov., isolated from particulate material of the south coast of Korea.</title>
        <authorList>
            <person name="Jiang Y."/>
        </authorList>
    </citation>
    <scope>NUCLEOTIDE SEQUENCE [LARGE SCALE GENOMIC DNA]</scope>
    <source>
        <strain evidence="8 9">GY-19</strain>
    </source>
</reference>
<dbReference type="InterPro" id="IPR006099">
    <property type="entry name" value="MeMalonylCoA_mutase_a/b_cat"/>
</dbReference>
<dbReference type="GO" id="GO:0046872">
    <property type="term" value="F:metal ion binding"/>
    <property type="evidence" value="ECO:0007669"/>
    <property type="project" value="UniProtKB-KW"/>
</dbReference>
<dbReference type="InterPro" id="IPR036724">
    <property type="entry name" value="Cobalamin-bd_sf"/>
</dbReference>
<dbReference type="InterPro" id="IPR006098">
    <property type="entry name" value="MMCoA_mutase_a_cat"/>
</dbReference>
<dbReference type="Pfam" id="PF02310">
    <property type="entry name" value="B12-binding"/>
    <property type="match status" value="1"/>
</dbReference>
<dbReference type="RefSeq" id="WP_258332109.1">
    <property type="nucleotide sequence ID" value="NZ_JAPTGG010000009.1"/>
</dbReference>
<keyword evidence="4" id="KW-0479">Metal-binding</keyword>
<protein>
    <submittedName>
        <fullName evidence="8">Protein meaA</fullName>
    </submittedName>
</protein>
<dbReference type="InterPro" id="IPR016176">
    <property type="entry name" value="Cbl-dep_enz_cat"/>
</dbReference>
<keyword evidence="9" id="KW-1185">Reference proteome</keyword>
<evidence type="ECO:0000256" key="4">
    <source>
        <dbReference type="ARBA" id="ARBA00022723"/>
    </source>
</evidence>
<sequence>MKNKKPHLIYDDQGKAVSDRPWIFRTYAGHTNVWESNQLYRSNLAKGQTGLSIAFDLPTQCGYSSDHEIAKPEVGKVGVPVNSLDDFHVLFDQIPIDKMNVSMTINGTAMWLLALYIALAEERGIDISTLKGTTQNDLIKEYLARGTYIFPPEDSIRLIVDMYEYSLQHIPDWNASNICSYHLQEAGATPVQELAFALTTAITVLDAIKERGCFSAQEFERCVGRISFFVNAGMRFVEELSKMRAFVEMWDEITRDRYGIKDPKYRRFRYGVQVNSLGLTEEQPENNSWRILIETLGVTLSRKARCRALQLPAWNEALSLPRPWDQQWSLRLQQVLAYETDLLEYPDLFDGSHVIESKVKDLKEKAYAEISNIIDMGGGMAAVKNGYMKSALVKSQSERIDRLAKGQQIVVGKNKWLEGLPSPLVSGDDGGIFKIDVNSAQKTIESLKNSRRSRDAQRVAESLAVLTADAEQGNNLMPASIECAKARVTTGEWSATLRKVFGEYRPPTGVDGQAMEITTNRGGVQNKINRFVEQYGYRPRMVVGKPGLDGHSNGAEMIAVAARNAGFDVIYFGIRISAAEIVHSAIEENVDVIGISLLSGSHNEIVDQLSAELNKAHADIPVVLGGIIPQADIANLTAKGIKRIYTPKDYDLMMIMDDIMDVINEHKLSPCG</sequence>
<evidence type="ECO:0000256" key="6">
    <source>
        <dbReference type="ARBA" id="ARBA00023285"/>
    </source>
</evidence>
<comment type="similarity">
    <text evidence="2">Belongs to the methylmalonyl-CoA mutase family.</text>
</comment>